<comment type="subcellular location">
    <subcellularLocation>
        <location evidence="1">Membrane</location>
    </subcellularLocation>
</comment>
<dbReference type="InterPro" id="IPR011527">
    <property type="entry name" value="ABC1_TM_dom"/>
</dbReference>
<sequence length="1449" mass="162775">MSLAFCGNENNSLAYNVDRGVLNNGCFLDALNVVPHIFLLFITFPILFIGWGSQSSKVHIHHSTWLHFPGHNLRWLLTFILLFVLVCEIAEGIVSDGFTQSLHLHLYMPAGLAFMAGITSIIYYHNIETSNFPKLLLALLFYWVLAFLMKTIKFAKYTEHGIGLRQLRYGITGLLALLYGLLLTVEINVILGRRYLCFTEATEVKPPEDLQDLGVRFLQPFVNLLSKATYWWMNTFITAAHRRPIDLKVIGKLPIAMRALTNYLKLRKAFESQRVKGPKWIWRALRQAFGRPLIISITFRFLADLLGFAGPLCISGILLGVYFISSQEFLANAYVLAGLLFFALILQRTFLQASYYVAIETGINLRGAIQTKIYNKIMRLCTSNMSMGELTVGQICNLVAIDTNQLMWFFFLCPNLWAMPVQIIVGVILLYYFLGISALIGATVIAVLAPVQYFVATKLSEAQKSTLEYSSERLKKTNELLRGIKLLKLYAWEHIFCHSVEETRGKELTSLQAFALYTSISIFMNAAIPIAAVLTTFVVHVHISEEADLSPAVAFASLSLFHILVTPLFLLSSVVRSTVKALITSGYFTWTDGTPTLSNVDIKVPFGQLTMIVGQVGCGKSSLLLAALGEMQRVSGTVTWNMSEPAVEAVELFERGSVAYASQKPWLLNATLVENITFEIWNRIRYKAVIEACSLQPDIDILPQGDQTEIGERGIILSGGQRQRIGVARALYQQTNVVLLDDPFSALDIHLSDHLMQEGILKLLREEKRTVVLVTHKLQYLPHADWIIAMKDGTIQTEGTLKDIQNSDPKLFEQWKTLMHRQDGEFEKSMTVLERKNLRRAMYSKEAAKTEEEHEEESVESEEDDSLSQAMRHRTTIPWRSCGVYLSSAGFLLLPLLLLSQLFKHTLMVAIDYWLAHWTSHVITAKIHSWYLSVFSVLCCLGIVLCLVTSVAVEWTGLRVAKELHHNLLSKIILAPMRLFETTPLGNILNRFSSDTNTIDQHIPATLECLSRSTLLCVSALGVISYVTPVFLIALVPLAIACYFIQKYFRVASRDLQQLEDSTQLPLLSHFSETVEGLTTIRAFRYESRFRQRLLEYTDANNIASLFLTAANRWLEVRMEYVGACVVLIAAVASISNSLYNHLSTGLVGLGLTYALMVSNYLNWMVRNLADMEVQLGSVKRINGLLKTEPENYEGLMAASQVPDGWPRQGEIQIQNLSVRYDTILKPVLKQVNAHISPGQKVGICGRTGSGKSSFSLAFFRMVDMFEGRIIIDDIDIAKLPLQTLRSRFSIILQDPILFSGTIRFNLDPEMKATDDMLWEALEIAQLKPVVKTLPGGLDAMVTEGGENFSQGQRQLFCLARAFVRKSSILIMDEATASIDMATESILQKVVMTAFADRTVVTIAHRVHTILNADLVIVMKRGIIIEYDRPQALLEKEDSVFASFVKADK</sequence>
<dbReference type="SUPFAM" id="SSF90123">
    <property type="entry name" value="ABC transporter transmembrane region"/>
    <property type="match status" value="2"/>
</dbReference>
<dbReference type="InterPro" id="IPR017871">
    <property type="entry name" value="ABC_transporter-like_CS"/>
</dbReference>
<dbReference type="GO" id="GO:0032991">
    <property type="term" value="C:protein-containing complex"/>
    <property type="evidence" value="ECO:0007669"/>
    <property type="project" value="UniProtKB-ARBA"/>
</dbReference>
<dbReference type="SUPFAM" id="SSF52540">
    <property type="entry name" value="P-loop containing nucleoside triphosphate hydrolases"/>
    <property type="match status" value="2"/>
</dbReference>
<comment type="similarity">
    <text evidence="2">Belongs to the ABC transporter superfamily. ABCC family. Conjugate transporter (TC 3.A.1.208) subfamily.</text>
</comment>
<proteinExistence type="inferred from homology"/>
<gene>
    <name evidence="16" type="primary">ABCC8</name>
    <name evidence="16" type="synonym">LOC115192777</name>
</gene>
<feature type="transmembrane region" description="Helical" evidence="13">
    <location>
        <begin position="136"/>
        <end position="155"/>
    </location>
</feature>
<dbReference type="CDD" id="cd18602">
    <property type="entry name" value="ABC_6TM_SUR1_D2_like"/>
    <property type="match status" value="1"/>
</dbReference>
<keyword evidence="7" id="KW-0067">ATP-binding</keyword>
<evidence type="ECO:0000256" key="2">
    <source>
        <dbReference type="ARBA" id="ARBA00009726"/>
    </source>
</evidence>
<keyword evidence="9 13" id="KW-0472">Membrane</keyword>
<feature type="region of interest" description="Disordered" evidence="12">
    <location>
        <begin position="844"/>
        <end position="867"/>
    </location>
</feature>
<evidence type="ECO:0000256" key="12">
    <source>
        <dbReference type="SAM" id="MobiDB-lite"/>
    </source>
</evidence>
<evidence type="ECO:0000313" key="16">
    <source>
        <dbReference type="Ensembl" id="ENSSTUP00000056490.1"/>
    </source>
</evidence>
<evidence type="ECO:0000256" key="5">
    <source>
        <dbReference type="ARBA" id="ARBA00022737"/>
    </source>
</evidence>
<feature type="transmembrane region" description="Helical" evidence="13">
    <location>
        <begin position="549"/>
        <end position="571"/>
    </location>
</feature>
<dbReference type="Gene3D" id="1.20.1560.10">
    <property type="entry name" value="ABC transporter type 1, transmembrane domain"/>
    <property type="match status" value="2"/>
</dbReference>
<keyword evidence="8 13" id="KW-1133">Transmembrane helix</keyword>
<keyword evidence="10" id="KW-0675">Receptor</keyword>
<feature type="compositionally biased region" description="Acidic residues" evidence="12">
    <location>
        <begin position="853"/>
        <end position="866"/>
    </location>
</feature>
<dbReference type="Gene3D" id="3.40.50.300">
    <property type="entry name" value="P-loop containing nucleotide triphosphate hydrolases"/>
    <property type="match status" value="2"/>
</dbReference>
<dbReference type="GO" id="GO:0071805">
    <property type="term" value="P:potassium ion transmembrane transport"/>
    <property type="evidence" value="ECO:0007669"/>
    <property type="project" value="UniProtKB-ARBA"/>
</dbReference>
<dbReference type="CDD" id="cd18591">
    <property type="entry name" value="ABC_6TM_SUR1_D1_like"/>
    <property type="match status" value="1"/>
</dbReference>
<dbReference type="GO" id="GO:0140359">
    <property type="term" value="F:ABC-type transporter activity"/>
    <property type="evidence" value="ECO:0007669"/>
    <property type="project" value="InterPro"/>
</dbReference>
<keyword evidence="4 13" id="KW-0812">Transmembrane</keyword>
<evidence type="ECO:0000313" key="17">
    <source>
        <dbReference type="Proteomes" id="UP000472277"/>
    </source>
</evidence>
<keyword evidence="5" id="KW-0677">Repeat</keyword>
<dbReference type="FunFam" id="3.40.50.300:FF:000197">
    <property type="entry name" value="ATP-binding cassette, sub-family C (CFTR/MRP), member 9"/>
    <property type="match status" value="1"/>
</dbReference>
<keyword evidence="6" id="KW-0547">Nucleotide-binding</keyword>
<dbReference type="PROSITE" id="PS50893">
    <property type="entry name" value="ABC_TRANSPORTER_2"/>
    <property type="match status" value="2"/>
</dbReference>
<evidence type="ECO:0000256" key="6">
    <source>
        <dbReference type="ARBA" id="ARBA00022741"/>
    </source>
</evidence>
<evidence type="ECO:0000259" key="14">
    <source>
        <dbReference type="PROSITE" id="PS50893"/>
    </source>
</evidence>
<feature type="transmembrane region" description="Helical" evidence="13">
    <location>
        <begin position="73"/>
        <end position="94"/>
    </location>
</feature>
<evidence type="ECO:0000256" key="4">
    <source>
        <dbReference type="ARBA" id="ARBA00022692"/>
    </source>
</evidence>
<keyword evidence="3" id="KW-0813">Transport</keyword>
<evidence type="ECO:0000256" key="10">
    <source>
        <dbReference type="ARBA" id="ARBA00023170"/>
    </source>
</evidence>
<feature type="transmembrane region" description="Helical" evidence="13">
    <location>
        <begin position="431"/>
        <end position="455"/>
    </location>
</feature>
<feature type="domain" description="ABC transmembrane type-1" evidence="15">
    <location>
        <begin position="896"/>
        <end position="1173"/>
    </location>
</feature>
<feature type="transmembrane region" description="Helical" evidence="13">
    <location>
        <begin position="106"/>
        <end position="124"/>
    </location>
</feature>
<evidence type="ECO:0000256" key="3">
    <source>
        <dbReference type="ARBA" id="ARBA00022448"/>
    </source>
</evidence>
<protein>
    <submittedName>
        <fullName evidence="16">ATP-binding cassette, sub-family C (CFTR/MRP), member 8</fullName>
    </submittedName>
</protein>
<feature type="domain" description="ABC transporter" evidence="14">
    <location>
        <begin position="1212"/>
        <end position="1446"/>
    </location>
</feature>
<dbReference type="FunFam" id="1.20.1560.10:FF:000005">
    <property type="entry name" value="ATP-binding cassette, sub-family C (CFTR/MRP), member 9"/>
    <property type="match status" value="1"/>
</dbReference>
<evidence type="ECO:0000256" key="1">
    <source>
        <dbReference type="ARBA" id="ARBA00004370"/>
    </source>
</evidence>
<evidence type="ECO:0000256" key="11">
    <source>
        <dbReference type="ARBA" id="ARBA00023180"/>
    </source>
</evidence>
<keyword evidence="11" id="KW-0325">Glycoprotein</keyword>
<dbReference type="FunFam" id="3.40.50.300:FF:003233">
    <property type="entry name" value="ATP-binding cassette sub-family C member 8"/>
    <property type="match status" value="1"/>
</dbReference>
<dbReference type="GeneTree" id="ENSGT00940000156626"/>
<dbReference type="PROSITE" id="PS00211">
    <property type="entry name" value="ABC_TRANSPORTER_1"/>
    <property type="match status" value="2"/>
</dbReference>
<name>A0A674ABN7_SALTR</name>
<evidence type="ECO:0000256" key="13">
    <source>
        <dbReference type="SAM" id="Phobius"/>
    </source>
</evidence>
<feature type="domain" description="ABC transporter" evidence="14">
    <location>
        <begin position="569"/>
        <end position="817"/>
    </location>
</feature>
<dbReference type="GO" id="GO:0008281">
    <property type="term" value="F:sulfonylurea receptor activity"/>
    <property type="evidence" value="ECO:0007669"/>
    <property type="project" value="InterPro"/>
</dbReference>
<evidence type="ECO:0000256" key="9">
    <source>
        <dbReference type="ARBA" id="ARBA00023136"/>
    </source>
</evidence>
<dbReference type="InterPro" id="IPR000388">
    <property type="entry name" value="ABCC8/9"/>
</dbReference>
<feature type="transmembrane region" description="Helical" evidence="13">
    <location>
        <begin position="406"/>
        <end position="425"/>
    </location>
</feature>
<reference evidence="16" key="2">
    <citation type="submission" date="2025-09" db="UniProtKB">
        <authorList>
            <consortium name="Ensembl"/>
        </authorList>
    </citation>
    <scope>IDENTIFICATION</scope>
</reference>
<reference evidence="16" key="1">
    <citation type="submission" date="2025-08" db="UniProtKB">
        <authorList>
            <consortium name="Ensembl"/>
        </authorList>
    </citation>
    <scope>IDENTIFICATION</scope>
</reference>
<dbReference type="PANTHER" id="PTHR24223:SF187">
    <property type="entry name" value="ATP-BINDING CASSETTE SUB-FAMILY C MEMBER 8"/>
    <property type="match status" value="1"/>
</dbReference>
<dbReference type="Pfam" id="PF00005">
    <property type="entry name" value="ABC_tran"/>
    <property type="match status" value="2"/>
</dbReference>
<feature type="domain" description="ABC transmembrane type-1" evidence="15">
    <location>
        <begin position="294"/>
        <end position="580"/>
    </location>
</feature>
<dbReference type="GO" id="GO:0016887">
    <property type="term" value="F:ATP hydrolysis activity"/>
    <property type="evidence" value="ECO:0007669"/>
    <property type="project" value="InterPro"/>
</dbReference>
<dbReference type="InterPro" id="IPR027417">
    <property type="entry name" value="P-loop_NTPase"/>
</dbReference>
<dbReference type="InterPro" id="IPR050173">
    <property type="entry name" value="ABC_transporter_C-like"/>
</dbReference>
<dbReference type="FunFam" id="1.20.1560.10:FF:000006">
    <property type="entry name" value="ATP-binding cassette, sub-family C (CFTR/MRP), member 9"/>
    <property type="match status" value="1"/>
</dbReference>
<feature type="transmembrane region" description="Helical" evidence="13">
    <location>
        <begin position="329"/>
        <end position="346"/>
    </location>
</feature>
<evidence type="ECO:0000256" key="8">
    <source>
        <dbReference type="ARBA" id="ARBA00022989"/>
    </source>
</evidence>
<dbReference type="PANTHER" id="PTHR24223">
    <property type="entry name" value="ATP-BINDING CASSETTE SUB-FAMILY C"/>
    <property type="match status" value="1"/>
</dbReference>
<dbReference type="Ensembl" id="ENSSTUT00000059109.1">
    <property type="protein sequence ID" value="ENSSTUP00000056490.1"/>
    <property type="gene ID" value="ENSSTUG00000022504.1"/>
</dbReference>
<dbReference type="GO" id="GO:0033198">
    <property type="term" value="P:response to ATP"/>
    <property type="evidence" value="ECO:0007669"/>
    <property type="project" value="UniProtKB-ARBA"/>
</dbReference>
<organism evidence="16 17">
    <name type="scientific">Salmo trutta</name>
    <name type="common">Brown trout</name>
    <dbReference type="NCBI Taxonomy" id="8032"/>
    <lineage>
        <taxon>Eukaryota</taxon>
        <taxon>Metazoa</taxon>
        <taxon>Chordata</taxon>
        <taxon>Craniata</taxon>
        <taxon>Vertebrata</taxon>
        <taxon>Euteleostomi</taxon>
        <taxon>Actinopterygii</taxon>
        <taxon>Neopterygii</taxon>
        <taxon>Teleostei</taxon>
        <taxon>Protacanthopterygii</taxon>
        <taxon>Salmoniformes</taxon>
        <taxon>Salmonidae</taxon>
        <taxon>Salmoninae</taxon>
        <taxon>Salmo</taxon>
    </lineage>
</organism>
<feature type="transmembrane region" description="Helical" evidence="13">
    <location>
        <begin position="877"/>
        <end position="899"/>
    </location>
</feature>
<dbReference type="Pfam" id="PF00664">
    <property type="entry name" value="ABC_membrane"/>
    <property type="match status" value="2"/>
</dbReference>
<feature type="transmembrane region" description="Helical" evidence="13">
    <location>
        <begin position="930"/>
        <end position="953"/>
    </location>
</feature>
<keyword evidence="17" id="KW-1185">Reference proteome</keyword>
<evidence type="ECO:0000256" key="7">
    <source>
        <dbReference type="ARBA" id="ARBA00022840"/>
    </source>
</evidence>
<feature type="transmembrane region" description="Helical" evidence="13">
    <location>
        <begin position="301"/>
        <end position="323"/>
    </location>
</feature>
<dbReference type="PROSITE" id="PS50929">
    <property type="entry name" value="ABC_TM1F"/>
    <property type="match status" value="2"/>
</dbReference>
<dbReference type="InterPro" id="IPR036640">
    <property type="entry name" value="ABC1_TM_sf"/>
</dbReference>
<dbReference type="Proteomes" id="UP000472277">
    <property type="component" value="Chromosome 4"/>
</dbReference>
<dbReference type="InterPro" id="IPR003439">
    <property type="entry name" value="ABC_transporter-like_ATP-bd"/>
</dbReference>
<accession>A0A674ABN7</accession>
<dbReference type="GO" id="GO:0005524">
    <property type="term" value="F:ATP binding"/>
    <property type="evidence" value="ECO:0007669"/>
    <property type="project" value="UniProtKB-KW"/>
</dbReference>
<dbReference type="SMART" id="SM00382">
    <property type="entry name" value="AAA"/>
    <property type="match status" value="2"/>
</dbReference>
<dbReference type="InterPro" id="IPR003593">
    <property type="entry name" value="AAA+_ATPase"/>
</dbReference>
<feature type="transmembrane region" description="Helical" evidence="13">
    <location>
        <begin position="167"/>
        <end position="185"/>
    </location>
</feature>
<evidence type="ECO:0000259" key="15">
    <source>
        <dbReference type="PROSITE" id="PS50929"/>
    </source>
</evidence>
<feature type="transmembrane region" description="Helical" evidence="13">
    <location>
        <begin position="514"/>
        <end position="543"/>
    </location>
</feature>
<feature type="transmembrane region" description="Helical" evidence="13">
    <location>
        <begin position="33"/>
        <end position="52"/>
    </location>
</feature>
<dbReference type="PRINTS" id="PR01092">
    <property type="entry name" value="SULFNYLUREAR"/>
</dbReference>
<feature type="transmembrane region" description="Helical" evidence="13">
    <location>
        <begin position="1023"/>
        <end position="1045"/>
    </location>
</feature>
<dbReference type="GO" id="GO:0005886">
    <property type="term" value="C:plasma membrane"/>
    <property type="evidence" value="ECO:0007669"/>
    <property type="project" value="UniProtKB-ARBA"/>
</dbReference>